<comment type="similarity">
    <text evidence="4 9 10">Belongs to the HisA/HisF family.</text>
</comment>
<dbReference type="PANTHER" id="PTHR43090:SF2">
    <property type="entry name" value="1-(5-PHOSPHORIBOSYL)-5-[(5-PHOSPHORIBOSYLAMINO)METHYLIDENEAMINO] IMIDAZOLE-4-CARBOXAMIDE ISOMERASE"/>
    <property type="match status" value="1"/>
</dbReference>
<dbReference type="CDD" id="cd04301">
    <property type="entry name" value="NAT_SF"/>
    <property type="match status" value="1"/>
</dbReference>
<dbReference type="EC" id="5.3.1.16" evidence="9 11"/>
<dbReference type="Pfam" id="PF13673">
    <property type="entry name" value="Acetyltransf_10"/>
    <property type="match status" value="1"/>
</dbReference>
<dbReference type="GO" id="GO:0000162">
    <property type="term" value="P:L-tryptophan biosynthetic process"/>
    <property type="evidence" value="ECO:0007669"/>
    <property type="project" value="TreeGrafter"/>
</dbReference>
<dbReference type="OrthoDB" id="9807749at2"/>
<dbReference type="Gene3D" id="3.40.630.30">
    <property type="match status" value="1"/>
</dbReference>
<evidence type="ECO:0000256" key="2">
    <source>
        <dbReference type="ARBA" id="ARBA00004496"/>
    </source>
</evidence>
<evidence type="ECO:0000256" key="1">
    <source>
        <dbReference type="ARBA" id="ARBA00000901"/>
    </source>
</evidence>
<dbReference type="Gene3D" id="3.20.20.70">
    <property type="entry name" value="Aldolase class I"/>
    <property type="match status" value="1"/>
</dbReference>
<dbReference type="InterPro" id="IPR044524">
    <property type="entry name" value="Isoase_HisA-like"/>
</dbReference>
<organism evidence="13 14">
    <name type="scientific">Chitinophaga barathri</name>
    <dbReference type="NCBI Taxonomy" id="1647451"/>
    <lineage>
        <taxon>Bacteria</taxon>
        <taxon>Pseudomonadati</taxon>
        <taxon>Bacteroidota</taxon>
        <taxon>Chitinophagia</taxon>
        <taxon>Chitinophagales</taxon>
        <taxon>Chitinophagaceae</taxon>
        <taxon>Chitinophaga</taxon>
    </lineage>
</organism>
<dbReference type="InterPro" id="IPR006062">
    <property type="entry name" value="His_biosynth"/>
</dbReference>
<dbReference type="EMBL" id="RMBX01000006">
    <property type="protein sequence ID" value="RPD41047.1"/>
    <property type="molecule type" value="Genomic_DNA"/>
</dbReference>
<dbReference type="InterPro" id="IPR006063">
    <property type="entry name" value="HisA_bact_arch"/>
</dbReference>
<dbReference type="FunFam" id="3.20.20.70:FF:000009">
    <property type="entry name" value="1-(5-phosphoribosyl)-5-[(5-phosphoribosylamino)methylideneamino] imidazole-4-carboxamide isomerase"/>
    <property type="match status" value="1"/>
</dbReference>
<dbReference type="Pfam" id="PF00977">
    <property type="entry name" value="His_biosynth"/>
    <property type="match status" value="1"/>
</dbReference>
<proteinExistence type="inferred from homology"/>
<dbReference type="SUPFAM" id="SSF55729">
    <property type="entry name" value="Acyl-CoA N-acyltransferases (Nat)"/>
    <property type="match status" value="1"/>
</dbReference>
<dbReference type="GO" id="GO:0016747">
    <property type="term" value="F:acyltransferase activity, transferring groups other than amino-acyl groups"/>
    <property type="evidence" value="ECO:0007669"/>
    <property type="project" value="InterPro"/>
</dbReference>
<comment type="catalytic activity">
    <reaction evidence="1 9 11">
        <text>1-(5-phospho-beta-D-ribosyl)-5-[(5-phospho-beta-D-ribosylamino)methylideneamino]imidazole-4-carboxamide = 5-[(5-phospho-1-deoxy-D-ribulos-1-ylimino)methylamino]-1-(5-phospho-beta-D-ribosyl)imidazole-4-carboxamide</text>
        <dbReference type="Rhea" id="RHEA:15469"/>
        <dbReference type="ChEBI" id="CHEBI:58435"/>
        <dbReference type="ChEBI" id="CHEBI:58525"/>
        <dbReference type="EC" id="5.3.1.16"/>
    </reaction>
</comment>
<comment type="subcellular location">
    <subcellularLocation>
        <location evidence="2 9 11">Cytoplasm</location>
    </subcellularLocation>
</comment>
<evidence type="ECO:0000256" key="3">
    <source>
        <dbReference type="ARBA" id="ARBA00005133"/>
    </source>
</evidence>
<evidence type="ECO:0000256" key="11">
    <source>
        <dbReference type="RuleBase" id="RU003658"/>
    </source>
</evidence>
<keyword evidence="8 9" id="KW-0413">Isomerase</keyword>
<evidence type="ECO:0000313" key="13">
    <source>
        <dbReference type="EMBL" id="RPD41047.1"/>
    </source>
</evidence>
<evidence type="ECO:0000259" key="12">
    <source>
        <dbReference type="PROSITE" id="PS51186"/>
    </source>
</evidence>
<feature type="active site" description="Proton acceptor" evidence="9">
    <location>
        <position position="131"/>
    </location>
</feature>
<keyword evidence="6 9" id="KW-0028">Amino-acid biosynthesis</keyword>
<reference evidence="14" key="1">
    <citation type="submission" date="2018-11" db="EMBL/GenBank/DDBJ databases">
        <title>Chitinophaga lutea sp.nov., isolate from arsenic contaminated soil.</title>
        <authorList>
            <person name="Zong Y."/>
        </authorList>
    </citation>
    <scope>NUCLEOTIDE SEQUENCE [LARGE SCALE GENOMIC DNA]</scope>
    <source>
        <strain evidence="14">YLT18</strain>
    </source>
</reference>
<protein>
    <recommendedName>
        <fullName evidence="9 11">1-(5-phosphoribosyl)-5-[(5-phosphoribosylamino)methylideneamino] imidazole-4-carboxamide isomerase</fullName>
        <ecNumber evidence="9 11">5.3.1.16</ecNumber>
    </recommendedName>
    <alternativeName>
        <fullName evidence="9">Phosphoribosylformimino-5-aminoimidazole carboxamide ribotide isomerase</fullName>
    </alternativeName>
</protein>
<keyword evidence="14" id="KW-1185">Reference proteome</keyword>
<keyword evidence="7 9" id="KW-0368">Histidine biosynthesis</keyword>
<dbReference type="GO" id="GO:0000105">
    <property type="term" value="P:L-histidine biosynthetic process"/>
    <property type="evidence" value="ECO:0007669"/>
    <property type="project" value="UniProtKB-UniRule"/>
</dbReference>
<dbReference type="PANTHER" id="PTHR43090">
    <property type="entry name" value="1-(5-PHOSPHORIBOSYL)-5-[(5-PHOSPHORIBOSYLAMINO)METHYLIDENEAMINO] IMIDAZOLE-4-CARBOXAMIDE ISOMERASE"/>
    <property type="match status" value="1"/>
</dbReference>
<dbReference type="InterPro" id="IPR000182">
    <property type="entry name" value="GNAT_dom"/>
</dbReference>
<dbReference type="InterPro" id="IPR023016">
    <property type="entry name" value="HisA/PriA"/>
</dbReference>
<evidence type="ECO:0000313" key="14">
    <source>
        <dbReference type="Proteomes" id="UP000279089"/>
    </source>
</evidence>
<dbReference type="InterPro" id="IPR011060">
    <property type="entry name" value="RibuloseP-bd_barrel"/>
</dbReference>
<dbReference type="CDD" id="cd04732">
    <property type="entry name" value="HisA"/>
    <property type="match status" value="1"/>
</dbReference>
<dbReference type="UniPathway" id="UPA00031">
    <property type="reaction ID" value="UER00009"/>
</dbReference>
<feature type="domain" description="N-acetyltransferase" evidence="12">
    <location>
        <begin position="1"/>
        <end position="117"/>
    </location>
</feature>
<evidence type="ECO:0000256" key="4">
    <source>
        <dbReference type="ARBA" id="ARBA00009667"/>
    </source>
</evidence>
<sequence>MYPTWSLDQVTLPHDADGIHFGLYSDGRLATVVSLFIEGDSAQFRKLATAHDQQGKGFGKLMMRHLEEVCRQRGIGTLWCNARETALSFYQQLGFTVFSERFFKDDLPFFKMKIPVKPAQAKGFTIIPAIDIIGGKCVRLTQGDYAQQKVYNENPLEVAMEFEDSGIQRLHLVDLDGAKKGAVVNWKVLETIAAKTGLTIDFGGGIKSGDDLKIVFESGAELATIGSVAVKQPELFFSWLDQYGADKMFLGADVKEEMIAVGGWLETTDRSVFDFLRTNLERGVKEVFCTDIAKDGLLQGPSTELYKKIIAELPGIRLTASGGVSHIGDVEELQAAGLAGVIIGKAIYEGRITLPELKKFI</sequence>
<evidence type="ECO:0000256" key="10">
    <source>
        <dbReference type="RuleBase" id="RU003657"/>
    </source>
</evidence>
<comment type="pathway">
    <text evidence="3 9 11">Amino-acid biosynthesis; L-histidine biosynthesis; L-histidine from 5-phospho-alpha-D-ribose 1-diphosphate: step 4/9.</text>
</comment>
<dbReference type="Proteomes" id="UP000279089">
    <property type="component" value="Unassembled WGS sequence"/>
</dbReference>
<dbReference type="InterPro" id="IPR013785">
    <property type="entry name" value="Aldolase_TIM"/>
</dbReference>
<gene>
    <name evidence="9 13" type="primary">hisA</name>
    <name evidence="13" type="ORF">EG028_12925</name>
</gene>
<evidence type="ECO:0000256" key="5">
    <source>
        <dbReference type="ARBA" id="ARBA00022490"/>
    </source>
</evidence>
<evidence type="ECO:0000256" key="7">
    <source>
        <dbReference type="ARBA" id="ARBA00023102"/>
    </source>
</evidence>
<dbReference type="PROSITE" id="PS51186">
    <property type="entry name" value="GNAT"/>
    <property type="match status" value="1"/>
</dbReference>
<dbReference type="SUPFAM" id="SSF51366">
    <property type="entry name" value="Ribulose-phoshate binding barrel"/>
    <property type="match status" value="1"/>
</dbReference>
<comment type="caution">
    <text evidence="13">The sequence shown here is derived from an EMBL/GenBank/DDBJ whole genome shotgun (WGS) entry which is preliminary data.</text>
</comment>
<evidence type="ECO:0000256" key="6">
    <source>
        <dbReference type="ARBA" id="ARBA00022605"/>
    </source>
</evidence>
<dbReference type="GO" id="GO:0005737">
    <property type="term" value="C:cytoplasm"/>
    <property type="evidence" value="ECO:0007669"/>
    <property type="project" value="UniProtKB-SubCell"/>
</dbReference>
<dbReference type="NCBIfam" id="TIGR00007">
    <property type="entry name" value="1-(5-phosphoribosyl)-5-[(5-phosphoribosylamino)methylideneamino]imidazole-4-carboxamide isomerase"/>
    <property type="match status" value="1"/>
</dbReference>
<feature type="active site" description="Proton donor" evidence="9">
    <location>
        <position position="253"/>
    </location>
</feature>
<dbReference type="GO" id="GO:0003949">
    <property type="term" value="F:1-(5-phosphoribosyl)-5-[(5-phosphoribosylamino)methylideneamino]imidazole-4-carboxamide isomerase activity"/>
    <property type="evidence" value="ECO:0007669"/>
    <property type="project" value="UniProtKB-UniRule"/>
</dbReference>
<evidence type="ECO:0000256" key="9">
    <source>
        <dbReference type="HAMAP-Rule" id="MF_01014"/>
    </source>
</evidence>
<dbReference type="HAMAP" id="MF_01014">
    <property type="entry name" value="HisA"/>
    <property type="match status" value="1"/>
</dbReference>
<name>A0A3N4MH39_9BACT</name>
<evidence type="ECO:0000256" key="8">
    <source>
        <dbReference type="ARBA" id="ARBA00023235"/>
    </source>
</evidence>
<dbReference type="AlphaFoldDB" id="A0A3N4MH39"/>
<accession>A0A3N4MH39</accession>
<dbReference type="InterPro" id="IPR016181">
    <property type="entry name" value="Acyl_CoA_acyltransferase"/>
</dbReference>
<keyword evidence="5 9" id="KW-0963">Cytoplasm</keyword>